<reference evidence="2 4" key="1">
    <citation type="submission" date="2017-05" db="EMBL/GenBank/DDBJ databases">
        <authorList>
            <person name="Blom J."/>
        </authorList>
    </citation>
    <scope>NUCLEOTIDE SEQUENCE [LARGE SCALE GENOMIC DNA]</scope>
    <source>
        <strain evidence="2">PD885</strain>
    </source>
</reference>
<gene>
    <name evidence="3" type="ORF">PD5205_02233</name>
    <name evidence="2" type="ORF">PD885_02260</name>
</gene>
<feature type="region of interest" description="Disordered" evidence="1">
    <location>
        <begin position="86"/>
        <end position="110"/>
    </location>
</feature>
<proteinExistence type="predicted"/>
<name>A0A1Y6GZ62_9XANT</name>
<dbReference type="STRING" id="48664.BER92_10745"/>
<evidence type="ECO:0000256" key="1">
    <source>
        <dbReference type="SAM" id="MobiDB-lite"/>
    </source>
</evidence>
<dbReference type="OrthoDB" id="6001668at2"/>
<evidence type="ECO:0000313" key="5">
    <source>
        <dbReference type="Proteomes" id="UP000195953"/>
    </source>
</evidence>
<sequence>MQHFSLLGNSMAAGATYDGSTVQQDGTPKGINLPPLGLQANSPANPLGVFDAKDMTFVLGHEIQHGFNDAAKDRATQAVHVEHRSAGPGAGARARLHGRIAGLHPGGTRR</sequence>
<dbReference type="Proteomes" id="UP000195953">
    <property type="component" value="Chromosome 1"/>
</dbReference>
<accession>A0A1Y6GZ62</accession>
<evidence type="ECO:0000313" key="3">
    <source>
        <dbReference type="EMBL" id="SMR03534.1"/>
    </source>
</evidence>
<feature type="region of interest" description="Disordered" evidence="1">
    <location>
        <begin position="16"/>
        <end position="38"/>
    </location>
</feature>
<dbReference type="EMBL" id="LT853882">
    <property type="protein sequence ID" value="SMQ99502.1"/>
    <property type="molecule type" value="Genomic_DNA"/>
</dbReference>
<dbReference type="KEGG" id="xfr:BER92_10745"/>
<dbReference type="AlphaFoldDB" id="A0A1Y6GZ62"/>
<protein>
    <submittedName>
        <fullName evidence="3">Uncharacterized protein</fullName>
    </submittedName>
</protein>
<reference evidence="3 5" key="2">
    <citation type="submission" date="2017-05" db="EMBL/GenBank/DDBJ databases">
        <authorList>
            <person name="Song R."/>
            <person name="Chenine A.L."/>
            <person name="Ruprecht R.M."/>
        </authorList>
    </citation>
    <scope>NUCLEOTIDE SEQUENCE [LARGE SCALE GENOMIC DNA]</scope>
    <source>
        <strain evidence="3">PD5205</strain>
    </source>
</reference>
<keyword evidence="4" id="KW-1185">Reference proteome</keyword>
<evidence type="ECO:0000313" key="2">
    <source>
        <dbReference type="EMBL" id="SMQ99502.1"/>
    </source>
</evidence>
<organism evidence="3 5">
    <name type="scientific">Xanthomonas fragariae</name>
    <dbReference type="NCBI Taxonomy" id="48664"/>
    <lineage>
        <taxon>Bacteria</taxon>
        <taxon>Pseudomonadati</taxon>
        <taxon>Pseudomonadota</taxon>
        <taxon>Gammaproteobacteria</taxon>
        <taxon>Lysobacterales</taxon>
        <taxon>Lysobacteraceae</taxon>
        <taxon>Xanthomonas</taxon>
    </lineage>
</organism>
<dbReference type="RefSeq" id="WP_052032172.1">
    <property type="nucleotide sequence ID" value="NZ_JBHRVC010000001.1"/>
</dbReference>
<dbReference type="EMBL" id="LT853885">
    <property type="protein sequence ID" value="SMR03534.1"/>
    <property type="molecule type" value="Genomic_DNA"/>
</dbReference>
<evidence type="ECO:0000313" key="4">
    <source>
        <dbReference type="Proteomes" id="UP000195877"/>
    </source>
</evidence>
<dbReference type="Proteomes" id="UP000195877">
    <property type="component" value="Chromosome 1"/>
</dbReference>